<dbReference type="Gene3D" id="3.40.50.1820">
    <property type="entry name" value="alpha/beta hydrolase"/>
    <property type="match status" value="1"/>
</dbReference>
<dbReference type="SUPFAM" id="SSF53474">
    <property type="entry name" value="alpha/beta-Hydrolases"/>
    <property type="match status" value="1"/>
</dbReference>
<dbReference type="Proteomes" id="UP000177026">
    <property type="component" value="Unassembled WGS sequence"/>
</dbReference>
<protein>
    <submittedName>
        <fullName evidence="1">Uncharacterized protein</fullName>
    </submittedName>
</protein>
<proteinExistence type="predicted"/>
<name>A0A1F7GRZ9_9BACT</name>
<dbReference type="PANTHER" id="PTHR15394">
    <property type="entry name" value="SERINE HYDROLASE RBBP9"/>
    <property type="match status" value="1"/>
</dbReference>
<dbReference type="Pfam" id="PF06821">
    <property type="entry name" value="Ser_hydrolase"/>
    <property type="match status" value="1"/>
</dbReference>
<organism evidence="1 2">
    <name type="scientific">Candidatus Roizmanbacteria bacterium RIFCSPHIGHO2_01_FULL_39_8</name>
    <dbReference type="NCBI Taxonomy" id="1802033"/>
    <lineage>
        <taxon>Bacteria</taxon>
        <taxon>Candidatus Roizmaniibacteriota</taxon>
    </lineage>
</organism>
<evidence type="ECO:0000313" key="2">
    <source>
        <dbReference type="Proteomes" id="UP000177026"/>
    </source>
</evidence>
<dbReference type="InterPro" id="IPR010662">
    <property type="entry name" value="RBBP9/YdeN"/>
</dbReference>
<dbReference type="AlphaFoldDB" id="A0A1F7GRZ9"/>
<dbReference type="EMBL" id="MFZI01000014">
    <property type="protein sequence ID" value="OGK21614.1"/>
    <property type="molecule type" value="Genomic_DNA"/>
</dbReference>
<evidence type="ECO:0000313" key="1">
    <source>
        <dbReference type="EMBL" id="OGK21614.1"/>
    </source>
</evidence>
<reference evidence="1 2" key="1">
    <citation type="journal article" date="2016" name="Nat. Commun.">
        <title>Thousands of microbial genomes shed light on interconnected biogeochemical processes in an aquifer system.</title>
        <authorList>
            <person name="Anantharaman K."/>
            <person name="Brown C.T."/>
            <person name="Hug L.A."/>
            <person name="Sharon I."/>
            <person name="Castelle C.J."/>
            <person name="Probst A.J."/>
            <person name="Thomas B.C."/>
            <person name="Singh A."/>
            <person name="Wilkins M.J."/>
            <person name="Karaoz U."/>
            <person name="Brodie E.L."/>
            <person name="Williams K.H."/>
            <person name="Hubbard S.S."/>
            <person name="Banfield J.F."/>
        </authorList>
    </citation>
    <scope>NUCLEOTIDE SEQUENCE [LARGE SCALE GENOMIC DNA]</scope>
</reference>
<sequence length="396" mass="46243">MKFVIFHGSFGGPGGNWFPQLKEKLEVLGQQVISPQFPIEDWEALNKAGLQTKPKKQNLKNWLGFFQKNVLPQLKRGEKLCFIGHSLGPLFILHIVEKFNLQLDSAIFVSPFFMNPPDLWQFDLVNSSFFSVNFNFDRLKKLIPTSYVLYSDSDPYVNTNQSILFAKALESSTIFVRRAGHMNSEVNLNEFPLVYDLCTTRLDLSLYQKYLVLLRERHSSDYIRSKYDTTIHLSPADLDREGKFHFQNLKEYGFATFMSGSKNWDPHGVYFEEGRKAARRIGDLTRVFLVERLSNLKRKILKEQIKADLQGGLKVYICMLDDIRAHGDEPDFGIWDYDYLCTIYYDKKGEMKEFVLDSRKQVIEKAKRWRDIILKKSVRIHNLDKDIDKFIKTQSS</sequence>
<dbReference type="InterPro" id="IPR029058">
    <property type="entry name" value="AB_hydrolase_fold"/>
</dbReference>
<dbReference type="PANTHER" id="PTHR15394:SF3">
    <property type="entry name" value="SERINE HYDROLASE RBBP9"/>
    <property type="match status" value="1"/>
</dbReference>
<comment type="caution">
    <text evidence="1">The sequence shown here is derived from an EMBL/GenBank/DDBJ whole genome shotgun (WGS) entry which is preliminary data.</text>
</comment>
<accession>A0A1F7GRZ9</accession>
<dbReference type="GO" id="GO:0016787">
    <property type="term" value="F:hydrolase activity"/>
    <property type="evidence" value="ECO:0007669"/>
    <property type="project" value="InterPro"/>
</dbReference>
<gene>
    <name evidence="1" type="ORF">A2866_03865</name>
</gene>